<name>A0A326URN3_THEHA</name>
<keyword evidence="1" id="KW-0472">Membrane</keyword>
<accession>A0A326URN3</accession>
<gene>
    <name evidence="2" type="ORF">EI42_00767</name>
</gene>
<keyword evidence="1" id="KW-1133">Transmembrane helix</keyword>
<feature type="transmembrane region" description="Helical" evidence="1">
    <location>
        <begin position="35"/>
        <end position="59"/>
    </location>
</feature>
<organism evidence="2 3">
    <name type="scientific">Thermosporothrix hazakensis</name>
    <dbReference type="NCBI Taxonomy" id="644383"/>
    <lineage>
        <taxon>Bacteria</taxon>
        <taxon>Bacillati</taxon>
        <taxon>Chloroflexota</taxon>
        <taxon>Ktedonobacteria</taxon>
        <taxon>Ktedonobacterales</taxon>
        <taxon>Thermosporotrichaceae</taxon>
        <taxon>Thermosporothrix</taxon>
    </lineage>
</organism>
<comment type="caution">
    <text evidence="2">The sequence shown here is derived from an EMBL/GenBank/DDBJ whole genome shotgun (WGS) entry which is preliminary data.</text>
</comment>
<evidence type="ECO:0000313" key="2">
    <source>
        <dbReference type="EMBL" id="PZW36589.1"/>
    </source>
</evidence>
<keyword evidence="3" id="KW-1185">Reference proteome</keyword>
<reference evidence="2 3" key="1">
    <citation type="submission" date="2018-06" db="EMBL/GenBank/DDBJ databases">
        <title>Genomic Encyclopedia of Archaeal and Bacterial Type Strains, Phase II (KMG-II): from individual species to whole genera.</title>
        <authorList>
            <person name="Goeker M."/>
        </authorList>
    </citation>
    <scope>NUCLEOTIDE SEQUENCE [LARGE SCALE GENOMIC DNA]</scope>
    <source>
        <strain evidence="2 3">ATCC BAA-1881</strain>
    </source>
</reference>
<dbReference type="OrthoDB" id="163722at2"/>
<evidence type="ECO:0000256" key="1">
    <source>
        <dbReference type="SAM" id="Phobius"/>
    </source>
</evidence>
<proteinExistence type="predicted"/>
<dbReference type="RefSeq" id="WP_111318962.1">
    <property type="nucleotide sequence ID" value="NZ_BIFX01000001.1"/>
</dbReference>
<keyword evidence="1" id="KW-0812">Transmembrane</keyword>
<protein>
    <submittedName>
        <fullName evidence="2">Uncharacterized protein</fullName>
    </submittedName>
</protein>
<feature type="transmembrane region" description="Helical" evidence="1">
    <location>
        <begin position="7"/>
        <end position="29"/>
    </location>
</feature>
<evidence type="ECO:0000313" key="3">
    <source>
        <dbReference type="Proteomes" id="UP000248806"/>
    </source>
</evidence>
<sequence>MRGATRTLAITAGVVVVLLIVGIVLAAVFHVLLEALYIFLMILAALLVLSTLLLVYWIIMLIRTIQTVRNEVTPLADSIQETIGIVKDTAQTAGNTVGSVSSLSRLVSEIILAPGIRIAAGLVAGQHMLRVLLGKGANRSRYEERMQQQMEQIQANAGGD</sequence>
<dbReference type="EMBL" id="QKUF01000001">
    <property type="protein sequence ID" value="PZW36589.1"/>
    <property type="molecule type" value="Genomic_DNA"/>
</dbReference>
<dbReference type="Proteomes" id="UP000248806">
    <property type="component" value="Unassembled WGS sequence"/>
</dbReference>
<dbReference type="AlphaFoldDB" id="A0A326URN3"/>